<sequence length="206" mass="22188">MGGKTPDDMSMCMAIASRDGIGSANKPSWLISAERTGLATVKELYIEEPFSQTMLSKSRSSSEFKCLLNSLGRLSSCLMKLSITLLRSKAVIPVLSNTVGKSIVTATLFSPYVVHKASTLPWATTWEDGLEYYLNPASTEGLDGSGATTVRSHFAVDIAVLTGVAAILDMPSALVRLPGESGPVTVFVGDDTESCFLYRIRRKRKV</sequence>
<reference evidence="1 2" key="1">
    <citation type="submission" date="2024-12" db="EMBL/GenBank/DDBJ databases">
        <title>The unique morphological basis and parallel evolutionary history of personate flowers in Penstemon.</title>
        <authorList>
            <person name="Depatie T.H."/>
            <person name="Wessinger C.A."/>
        </authorList>
    </citation>
    <scope>NUCLEOTIDE SEQUENCE [LARGE SCALE GENOMIC DNA]</scope>
    <source>
        <strain evidence="1">WTNN_2</strain>
        <tissue evidence="1">Leaf</tissue>
    </source>
</reference>
<protein>
    <submittedName>
        <fullName evidence="1">Uncharacterized protein</fullName>
    </submittedName>
</protein>
<dbReference type="AlphaFoldDB" id="A0ABD3S191"/>
<comment type="caution">
    <text evidence="1">The sequence shown here is derived from an EMBL/GenBank/DDBJ whole genome shotgun (WGS) entry which is preliminary data.</text>
</comment>
<evidence type="ECO:0000313" key="1">
    <source>
        <dbReference type="EMBL" id="KAL3818254.1"/>
    </source>
</evidence>
<evidence type="ECO:0000313" key="2">
    <source>
        <dbReference type="Proteomes" id="UP001634393"/>
    </source>
</evidence>
<proteinExistence type="predicted"/>
<keyword evidence="2" id="KW-1185">Reference proteome</keyword>
<organism evidence="1 2">
    <name type="scientific">Penstemon smallii</name>
    <dbReference type="NCBI Taxonomy" id="265156"/>
    <lineage>
        <taxon>Eukaryota</taxon>
        <taxon>Viridiplantae</taxon>
        <taxon>Streptophyta</taxon>
        <taxon>Embryophyta</taxon>
        <taxon>Tracheophyta</taxon>
        <taxon>Spermatophyta</taxon>
        <taxon>Magnoliopsida</taxon>
        <taxon>eudicotyledons</taxon>
        <taxon>Gunneridae</taxon>
        <taxon>Pentapetalae</taxon>
        <taxon>asterids</taxon>
        <taxon>lamiids</taxon>
        <taxon>Lamiales</taxon>
        <taxon>Plantaginaceae</taxon>
        <taxon>Cheloneae</taxon>
        <taxon>Penstemon</taxon>
    </lineage>
</organism>
<name>A0ABD3S191_9LAMI</name>
<gene>
    <name evidence="1" type="ORF">ACJIZ3_004159</name>
</gene>
<accession>A0ABD3S191</accession>
<dbReference type="Proteomes" id="UP001634393">
    <property type="component" value="Unassembled WGS sequence"/>
</dbReference>
<dbReference type="EMBL" id="JBJXBP010000007">
    <property type="protein sequence ID" value="KAL3818254.1"/>
    <property type="molecule type" value="Genomic_DNA"/>
</dbReference>